<dbReference type="EMBL" id="JAPFQI010000033">
    <property type="protein sequence ID" value="MCW8088329.1"/>
    <property type="molecule type" value="Genomic_DNA"/>
</dbReference>
<gene>
    <name evidence="1" type="ORF">OF850_22360</name>
</gene>
<keyword evidence="2" id="KW-1185">Reference proteome</keyword>
<dbReference type="RefSeq" id="WP_301592527.1">
    <property type="nucleotide sequence ID" value="NZ_JAPFQI010000033.1"/>
</dbReference>
<evidence type="ECO:0000313" key="2">
    <source>
        <dbReference type="Proteomes" id="UP001526430"/>
    </source>
</evidence>
<accession>A0ABT3P3H0</accession>
<protein>
    <submittedName>
        <fullName evidence="1">Uncharacterized protein</fullName>
    </submittedName>
</protein>
<sequence>MPQFRRFLAAVEQLGDAMLDEQNVLRKCGKTSAEFRQAAQRTAHLIEQIKVGGCVIPASVERNEGPSRNVGKAERRAIVEV</sequence>
<comment type="caution">
    <text evidence="1">The sequence shown here is derived from an EMBL/GenBank/DDBJ whole genome shotgun (WGS) entry which is preliminary data.</text>
</comment>
<reference evidence="1 2" key="1">
    <citation type="submission" date="2022-10" db="EMBL/GenBank/DDBJ databases">
        <title>Roseococcus glaciei nov., sp. nov., isolated from glacier.</title>
        <authorList>
            <person name="Liu Q."/>
            <person name="Xin Y.-H."/>
        </authorList>
    </citation>
    <scope>NUCLEOTIDE SEQUENCE [LARGE SCALE GENOMIC DNA]</scope>
    <source>
        <strain evidence="1 2">MDT2-1-1</strain>
    </source>
</reference>
<name>A0ABT3P3H0_9PROT</name>
<organism evidence="1 2">
    <name type="scientific">Sabulicella glaciei</name>
    <dbReference type="NCBI Taxonomy" id="2984948"/>
    <lineage>
        <taxon>Bacteria</taxon>
        <taxon>Pseudomonadati</taxon>
        <taxon>Pseudomonadota</taxon>
        <taxon>Alphaproteobacteria</taxon>
        <taxon>Acetobacterales</taxon>
        <taxon>Acetobacteraceae</taxon>
        <taxon>Sabulicella</taxon>
    </lineage>
</organism>
<proteinExistence type="predicted"/>
<dbReference type="Proteomes" id="UP001526430">
    <property type="component" value="Unassembled WGS sequence"/>
</dbReference>
<evidence type="ECO:0000313" key="1">
    <source>
        <dbReference type="EMBL" id="MCW8088329.1"/>
    </source>
</evidence>